<reference evidence="23 24" key="1">
    <citation type="submission" date="2019-02" db="EMBL/GenBank/DDBJ databases">
        <title>Deep-cultivation of Planctomycetes and their phenomic and genomic characterization uncovers novel biology.</title>
        <authorList>
            <person name="Wiegand S."/>
            <person name="Jogler M."/>
            <person name="Boedeker C."/>
            <person name="Pinto D."/>
            <person name="Vollmers J."/>
            <person name="Rivas-Marin E."/>
            <person name="Kohn T."/>
            <person name="Peeters S.H."/>
            <person name="Heuer A."/>
            <person name="Rast P."/>
            <person name="Oberbeckmann S."/>
            <person name="Bunk B."/>
            <person name="Jeske O."/>
            <person name="Meyerdierks A."/>
            <person name="Storesund J.E."/>
            <person name="Kallscheuer N."/>
            <person name="Luecker S."/>
            <person name="Lage O.M."/>
            <person name="Pohl T."/>
            <person name="Merkel B.J."/>
            <person name="Hornburger P."/>
            <person name="Mueller R.-W."/>
            <person name="Bruemmer F."/>
            <person name="Labrenz M."/>
            <person name="Spormann A.M."/>
            <person name="Op Den Camp H."/>
            <person name="Overmann J."/>
            <person name="Amann R."/>
            <person name="Jetten M.S.M."/>
            <person name="Mascher T."/>
            <person name="Medema M.H."/>
            <person name="Devos D.P."/>
            <person name="Kaster A.-K."/>
            <person name="Ovreas L."/>
            <person name="Rohde M."/>
            <person name="Galperin M.Y."/>
            <person name="Jogler C."/>
        </authorList>
    </citation>
    <scope>NUCLEOTIDE SEQUENCE [LARGE SCALE GENOMIC DNA]</scope>
    <source>
        <strain evidence="23 24">Pla111</strain>
    </source>
</reference>
<feature type="binding site" evidence="20">
    <location>
        <begin position="255"/>
        <end position="259"/>
    </location>
    <ligand>
        <name>GTP</name>
        <dbReference type="ChEBI" id="CHEBI:37565"/>
    </ligand>
</feature>
<keyword evidence="11 20" id="KW-0378">Hydrolase</keyword>
<evidence type="ECO:0000256" key="19">
    <source>
        <dbReference type="ARBA" id="ARBA00049295"/>
    </source>
</evidence>
<evidence type="ECO:0000256" key="12">
    <source>
        <dbReference type="ARBA" id="ARBA00022833"/>
    </source>
</evidence>
<feature type="binding site" evidence="20">
    <location>
        <position position="260"/>
    </location>
    <ligand>
        <name>Zn(2+)</name>
        <dbReference type="ChEBI" id="CHEBI:29105"/>
        <note>catalytic</note>
    </ligand>
</feature>
<dbReference type="Pfam" id="PF00926">
    <property type="entry name" value="DHBP_synthase"/>
    <property type="match status" value="1"/>
</dbReference>
<feature type="binding site" evidence="20">
    <location>
        <position position="320"/>
    </location>
    <ligand>
        <name>GTP</name>
        <dbReference type="ChEBI" id="CHEBI:37565"/>
    </ligand>
</feature>
<dbReference type="PIRSF" id="PIRSF001259">
    <property type="entry name" value="RibA"/>
    <property type="match status" value="1"/>
</dbReference>
<comment type="similarity">
    <text evidence="21">Belongs to the DHBP synthase family.</text>
</comment>
<evidence type="ECO:0000256" key="21">
    <source>
        <dbReference type="HAMAP-Rule" id="MF_00180"/>
    </source>
</evidence>
<dbReference type="EMBL" id="SJPH01000002">
    <property type="protein sequence ID" value="TWT47706.1"/>
    <property type="molecule type" value="Genomic_DNA"/>
</dbReference>
<dbReference type="RefSeq" id="WP_146572501.1">
    <property type="nucleotide sequence ID" value="NZ_SJPH01000002.1"/>
</dbReference>
<feature type="domain" description="GTP cyclohydrolase II" evidence="22">
    <location>
        <begin position="210"/>
        <end position="377"/>
    </location>
</feature>
<evidence type="ECO:0000256" key="11">
    <source>
        <dbReference type="ARBA" id="ARBA00022801"/>
    </source>
</evidence>
<dbReference type="GO" id="GO:0000287">
    <property type="term" value="F:magnesium ion binding"/>
    <property type="evidence" value="ECO:0007669"/>
    <property type="project" value="UniProtKB-UniRule"/>
</dbReference>
<dbReference type="InterPro" id="IPR032677">
    <property type="entry name" value="GTP_cyclohydro_II"/>
</dbReference>
<feature type="binding site" evidence="20">
    <location>
        <position position="355"/>
    </location>
    <ligand>
        <name>GTP</name>
        <dbReference type="ChEBI" id="CHEBI:37565"/>
    </ligand>
</feature>
<feature type="site" description="Essential for catalytic activity" evidence="21">
    <location>
        <position position="167"/>
    </location>
</feature>
<feature type="site" description="Essential for catalytic activity" evidence="21">
    <location>
        <position position="129"/>
    </location>
</feature>
<feature type="active site" description="Proton acceptor" evidence="20">
    <location>
        <position position="332"/>
    </location>
</feature>
<feature type="binding site" evidence="21">
    <location>
        <position position="34"/>
    </location>
    <ligand>
        <name>D-ribulose 5-phosphate</name>
        <dbReference type="ChEBI" id="CHEBI:58121"/>
    </ligand>
</feature>
<evidence type="ECO:0000256" key="4">
    <source>
        <dbReference type="ARBA" id="ARBA00004853"/>
    </source>
</evidence>
<feature type="binding site" evidence="21">
    <location>
        <begin position="29"/>
        <end position="30"/>
    </location>
    <ligand>
        <name>D-ribulose 5-phosphate</name>
        <dbReference type="ChEBI" id="CHEBI:58121"/>
    </ligand>
</feature>
<accession>A0A5C5WA11</accession>
<evidence type="ECO:0000256" key="2">
    <source>
        <dbReference type="ARBA" id="ARBA00001936"/>
    </source>
</evidence>
<dbReference type="UniPathway" id="UPA00275">
    <property type="reaction ID" value="UER00399"/>
</dbReference>
<dbReference type="Pfam" id="PF00925">
    <property type="entry name" value="GTP_cyclohydro2"/>
    <property type="match status" value="1"/>
</dbReference>
<comment type="similarity">
    <text evidence="20">Belongs to the GTP cyclohydrolase II family.</text>
</comment>
<evidence type="ECO:0000256" key="1">
    <source>
        <dbReference type="ARBA" id="ARBA00000141"/>
    </source>
</evidence>
<evidence type="ECO:0000256" key="9">
    <source>
        <dbReference type="ARBA" id="ARBA00022723"/>
    </source>
</evidence>
<evidence type="ECO:0000256" key="7">
    <source>
        <dbReference type="ARBA" id="ARBA00008976"/>
    </source>
</evidence>
<dbReference type="FunFam" id="3.40.50.10990:FF:000001">
    <property type="entry name" value="Riboflavin biosynthesis protein RibBA"/>
    <property type="match status" value="1"/>
</dbReference>
<comment type="cofactor">
    <cofactor evidence="20">
        <name>Zn(2+)</name>
        <dbReference type="ChEBI" id="CHEBI:29105"/>
    </cofactor>
    <text evidence="20">Binds 1 zinc ion per subunit.</text>
</comment>
<comment type="cofactor">
    <cofactor evidence="2">
        <name>Mn(2+)</name>
        <dbReference type="ChEBI" id="CHEBI:29035"/>
    </cofactor>
</comment>
<protein>
    <recommendedName>
        <fullName evidence="20 21">Multifunctional fusion protein</fullName>
    </recommendedName>
    <domain>
        <recommendedName>
            <fullName evidence="20">GTP cyclohydrolase-2</fullName>
            <ecNumber evidence="20">3.5.4.25</ecNumber>
        </recommendedName>
        <alternativeName>
            <fullName evidence="20">GTP cyclohydrolase II</fullName>
        </alternativeName>
    </domain>
    <domain>
        <recommendedName>
            <fullName evidence="21">3,4-dihydroxy-2-butanone 4-phosphate synthase</fullName>
            <shortName evidence="21">DHBP synthase</shortName>
            <ecNumber evidence="21">4.1.99.12</ecNumber>
        </recommendedName>
    </domain>
</protein>
<evidence type="ECO:0000256" key="16">
    <source>
        <dbReference type="ARBA" id="ARBA00023239"/>
    </source>
</evidence>
<dbReference type="FunFam" id="3.90.870.10:FF:000001">
    <property type="entry name" value="Riboflavin biosynthesis protein RibBA"/>
    <property type="match status" value="1"/>
</dbReference>
<comment type="pathway">
    <text evidence="5 21">Cofactor biosynthesis; riboflavin biosynthesis; 2-hydroxy-3-oxobutyl phosphate from D-ribulose 5-phosphate: step 1/1.</text>
</comment>
<dbReference type="CDD" id="cd00641">
    <property type="entry name" value="GTP_cyclohydro2"/>
    <property type="match status" value="1"/>
</dbReference>
<comment type="pathway">
    <text evidence="4 20">Cofactor biosynthesis; riboflavin biosynthesis; 5-amino-6-(D-ribitylamino)uracil from GTP: step 1/4.</text>
</comment>
<feature type="binding site" evidence="20">
    <location>
        <position position="271"/>
    </location>
    <ligand>
        <name>Zn(2+)</name>
        <dbReference type="ChEBI" id="CHEBI:29105"/>
        <note>catalytic</note>
    </ligand>
</feature>
<organism evidence="23 24">
    <name type="scientific">Botrimarina hoheduenensis</name>
    <dbReference type="NCBI Taxonomy" id="2528000"/>
    <lineage>
        <taxon>Bacteria</taxon>
        <taxon>Pseudomonadati</taxon>
        <taxon>Planctomycetota</taxon>
        <taxon>Planctomycetia</taxon>
        <taxon>Pirellulales</taxon>
        <taxon>Lacipirellulaceae</taxon>
        <taxon>Botrimarina</taxon>
    </lineage>
</organism>
<dbReference type="Proteomes" id="UP000318995">
    <property type="component" value="Unassembled WGS sequence"/>
</dbReference>
<dbReference type="EC" id="4.1.99.12" evidence="21"/>
<dbReference type="PANTHER" id="PTHR21327">
    <property type="entry name" value="GTP CYCLOHYDROLASE II-RELATED"/>
    <property type="match status" value="1"/>
</dbReference>
<keyword evidence="24" id="KW-1185">Reference proteome</keyword>
<name>A0A5C5WA11_9BACT</name>
<evidence type="ECO:0000256" key="17">
    <source>
        <dbReference type="ARBA" id="ARBA00023268"/>
    </source>
</evidence>
<feature type="binding site" evidence="21">
    <location>
        <begin position="143"/>
        <end position="147"/>
    </location>
    <ligand>
        <name>D-ribulose 5-phosphate</name>
        <dbReference type="ChEBI" id="CHEBI:58121"/>
    </ligand>
</feature>
<evidence type="ECO:0000313" key="23">
    <source>
        <dbReference type="EMBL" id="TWT47706.1"/>
    </source>
</evidence>
<comment type="catalytic activity">
    <reaction evidence="19 20">
        <text>GTP + 4 H2O = 2,5-diamino-6-hydroxy-4-(5-phosphoribosylamino)-pyrimidine + formate + 2 phosphate + 3 H(+)</text>
        <dbReference type="Rhea" id="RHEA:23704"/>
        <dbReference type="ChEBI" id="CHEBI:15377"/>
        <dbReference type="ChEBI" id="CHEBI:15378"/>
        <dbReference type="ChEBI" id="CHEBI:15740"/>
        <dbReference type="ChEBI" id="CHEBI:37565"/>
        <dbReference type="ChEBI" id="CHEBI:43474"/>
        <dbReference type="ChEBI" id="CHEBI:58614"/>
        <dbReference type="EC" id="3.5.4.25"/>
    </reaction>
</comment>
<evidence type="ECO:0000256" key="10">
    <source>
        <dbReference type="ARBA" id="ARBA00022741"/>
    </source>
</evidence>
<feature type="binding site" evidence="21">
    <location>
        <position position="30"/>
    </location>
    <ligand>
        <name>Mg(2+)</name>
        <dbReference type="ChEBI" id="CHEBI:18420"/>
        <label>1</label>
    </ligand>
</feature>
<keyword evidence="13 21" id="KW-0460">Magnesium</keyword>
<evidence type="ECO:0000256" key="6">
    <source>
        <dbReference type="ARBA" id="ARBA00005520"/>
    </source>
</evidence>
<feature type="binding site" evidence="21">
    <location>
        <position position="146"/>
    </location>
    <ligand>
        <name>Mg(2+)</name>
        <dbReference type="ChEBI" id="CHEBI:18420"/>
        <label>2</label>
    </ligand>
</feature>
<sequence length="405" mass="43741">MSSRFSTIDQAVEAIAAGRVAIVVDAEDRENEGDFVSAAEKVTPETVNFMITHGRGQLCMPLLPDAAERLRLPLMVDAGVNNAPLQTNYTVSVDHRSSRTGITAEERSTTIRALCDDASQPEDFVRPGHMFPLIAKEGGVLRRAGHTEASVDLARLAGLKPAGVLCEILNEQGDRADHDSLVALAERFDLPIVSIEQLIAYRRIREKLVERQAEAALPTKHGEAQIIVYGVKYEAMEPVAIVFGDLTSVEAPLVRLHSSCFTGDVLGSLRCDCGDQLQMALSQIGAEGVGAVIYLPQEGRGIGLAAKIKAYALQDNGMDTVEANVALGFKADARDYGVGIQLLKDLGLSKIRLLTNNPKKLDAVVYGGFDLEVVDQVAIVPPVHDHNAAYLETKRTKMGHTLPRS</sequence>
<dbReference type="InterPro" id="IPR000926">
    <property type="entry name" value="RibA"/>
</dbReference>
<keyword evidence="14 20" id="KW-0342">GTP-binding</keyword>
<comment type="similarity">
    <text evidence="6">In the N-terminal section; belongs to the DHBP synthase family.</text>
</comment>
<evidence type="ECO:0000256" key="15">
    <source>
        <dbReference type="ARBA" id="ARBA00023211"/>
    </source>
</evidence>
<evidence type="ECO:0000313" key="24">
    <source>
        <dbReference type="Proteomes" id="UP000318995"/>
    </source>
</evidence>
<comment type="cofactor">
    <cofactor evidence="21">
        <name>Mg(2+)</name>
        <dbReference type="ChEBI" id="CHEBI:18420"/>
    </cofactor>
    <cofactor evidence="21">
        <name>Mn(2+)</name>
        <dbReference type="ChEBI" id="CHEBI:29035"/>
    </cofactor>
    <text evidence="21">Binds 2 divalent metal cations per subunit. Magnesium or manganese.</text>
</comment>
<feature type="binding site" evidence="20">
    <location>
        <begin position="298"/>
        <end position="300"/>
    </location>
    <ligand>
        <name>GTP</name>
        <dbReference type="ChEBI" id="CHEBI:37565"/>
    </ligand>
</feature>
<comment type="function">
    <text evidence="18 20">Catalyzes the conversion of GTP to 2,5-diamino-6-ribosylamino-4(3H)-pyrimidinone 5'-phosphate (DARP), formate and pyrophosphate.</text>
</comment>
<dbReference type="InterPro" id="IPR000422">
    <property type="entry name" value="DHBP_synthase_RibB"/>
</dbReference>
<dbReference type="NCBIfam" id="NF001591">
    <property type="entry name" value="PRK00393.1"/>
    <property type="match status" value="1"/>
</dbReference>
<evidence type="ECO:0000259" key="22">
    <source>
        <dbReference type="Pfam" id="PF00925"/>
    </source>
</evidence>
<dbReference type="Gene3D" id="3.90.870.10">
    <property type="entry name" value="DHBP synthase"/>
    <property type="match status" value="1"/>
</dbReference>
<keyword evidence="9 21" id="KW-0479">Metal-binding</keyword>
<dbReference type="EC" id="3.5.4.25" evidence="20"/>
<dbReference type="OrthoDB" id="9793111at2"/>
<evidence type="ECO:0000256" key="5">
    <source>
        <dbReference type="ARBA" id="ARBA00004904"/>
    </source>
</evidence>
<feature type="binding site" evidence="21">
    <location>
        <position position="30"/>
    </location>
    <ligand>
        <name>Mg(2+)</name>
        <dbReference type="ChEBI" id="CHEBI:18420"/>
        <label>2</label>
    </ligand>
</feature>
<evidence type="ECO:0000256" key="20">
    <source>
        <dbReference type="HAMAP-Rule" id="MF_00179"/>
    </source>
</evidence>
<dbReference type="SUPFAM" id="SSF55821">
    <property type="entry name" value="YrdC/RibB"/>
    <property type="match status" value="1"/>
</dbReference>
<feature type="active site" description="Nucleophile" evidence="20">
    <location>
        <position position="334"/>
    </location>
</feature>
<evidence type="ECO:0000256" key="18">
    <source>
        <dbReference type="ARBA" id="ARBA00043932"/>
    </source>
</evidence>
<evidence type="ECO:0000256" key="8">
    <source>
        <dbReference type="ARBA" id="ARBA00022619"/>
    </source>
</evidence>
<dbReference type="GO" id="GO:0009231">
    <property type="term" value="P:riboflavin biosynthetic process"/>
    <property type="evidence" value="ECO:0007669"/>
    <property type="project" value="UniProtKB-UniRule"/>
</dbReference>
<dbReference type="NCBIfam" id="TIGR00505">
    <property type="entry name" value="ribA"/>
    <property type="match status" value="1"/>
</dbReference>
<dbReference type="GO" id="GO:0008270">
    <property type="term" value="F:zinc ion binding"/>
    <property type="evidence" value="ECO:0007669"/>
    <property type="project" value="UniProtKB-UniRule"/>
</dbReference>
<evidence type="ECO:0000256" key="13">
    <source>
        <dbReference type="ARBA" id="ARBA00022842"/>
    </source>
</evidence>
<feature type="binding site" evidence="20">
    <location>
        <position position="273"/>
    </location>
    <ligand>
        <name>Zn(2+)</name>
        <dbReference type="ChEBI" id="CHEBI:29105"/>
        <note>catalytic</note>
    </ligand>
</feature>
<dbReference type="InterPro" id="IPR036144">
    <property type="entry name" value="RibA-like_sf"/>
</dbReference>
<evidence type="ECO:0000256" key="3">
    <source>
        <dbReference type="ARBA" id="ARBA00002284"/>
    </source>
</evidence>
<comment type="caution">
    <text evidence="23">The sequence shown here is derived from an EMBL/GenBank/DDBJ whole genome shotgun (WGS) entry which is preliminary data.</text>
</comment>
<evidence type="ECO:0000256" key="14">
    <source>
        <dbReference type="ARBA" id="ARBA00023134"/>
    </source>
</evidence>
<dbReference type="GO" id="GO:0008686">
    <property type="term" value="F:3,4-dihydroxy-2-butanone-4-phosphate synthase activity"/>
    <property type="evidence" value="ECO:0007669"/>
    <property type="project" value="UniProtKB-UniRule"/>
</dbReference>
<keyword evidence="10 20" id="KW-0547">Nucleotide-binding</keyword>
<feature type="binding site" evidence="20">
    <location>
        <position position="276"/>
    </location>
    <ligand>
        <name>GTP</name>
        <dbReference type="ChEBI" id="CHEBI:37565"/>
    </ligand>
</feature>
<comment type="catalytic activity">
    <reaction evidence="1 21">
        <text>D-ribulose 5-phosphate = (2S)-2-hydroxy-3-oxobutyl phosphate + formate + H(+)</text>
        <dbReference type="Rhea" id="RHEA:18457"/>
        <dbReference type="ChEBI" id="CHEBI:15378"/>
        <dbReference type="ChEBI" id="CHEBI:15740"/>
        <dbReference type="ChEBI" id="CHEBI:58121"/>
        <dbReference type="ChEBI" id="CHEBI:58830"/>
        <dbReference type="EC" id="4.1.99.12"/>
    </reaction>
</comment>
<keyword evidence="15 21" id="KW-0464">Manganese</keyword>
<dbReference type="NCBIfam" id="TIGR00506">
    <property type="entry name" value="ribB"/>
    <property type="match status" value="1"/>
</dbReference>
<keyword evidence="16 21" id="KW-0456">Lyase</keyword>
<keyword evidence="12 20" id="KW-0862">Zinc</keyword>
<dbReference type="HAMAP" id="MF_00180">
    <property type="entry name" value="RibB"/>
    <property type="match status" value="1"/>
</dbReference>
<keyword evidence="17" id="KW-0511">Multifunctional enzyme</keyword>
<dbReference type="GO" id="GO:0005829">
    <property type="term" value="C:cytosol"/>
    <property type="evidence" value="ECO:0007669"/>
    <property type="project" value="TreeGrafter"/>
</dbReference>
<dbReference type="GO" id="GO:0003935">
    <property type="term" value="F:GTP cyclohydrolase II activity"/>
    <property type="evidence" value="ECO:0007669"/>
    <property type="project" value="UniProtKB-UniRule"/>
</dbReference>
<dbReference type="PANTHER" id="PTHR21327:SF18">
    <property type="entry name" value="3,4-DIHYDROXY-2-BUTANONE 4-PHOSPHATE SYNTHASE"/>
    <property type="match status" value="1"/>
</dbReference>
<dbReference type="InterPro" id="IPR017945">
    <property type="entry name" value="DHBP_synth_RibB-like_a/b_dom"/>
</dbReference>
<comment type="similarity">
    <text evidence="7">In the C-terminal section; belongs to the GTP cyclohydrolase II family.</text>
</comment>
<dbReference type="AlphaFoldDB" id="A0A5C5WA11"/>
<comment type="subunit">
    <text evidence="21">Homodimer.</text>
</comment>
<dbReference type="Gene3D" id="3.40.50.10990">
    <property type="entry name" value="GTP cyclohydrolase II"/>
    <property type="match status" value="1"/>
</dbReference>
<feature type="binding site" evidence="20">
    <location>
        <position position="360"/>
    </location>
    <ligand>
        <name>GTP</name>
        <dbReference type="ChEBI" id="CHEBI:37565"/>
    </ligand>
</feature>
<comment type="function">
    <text evidence="3 21">Catalyzes the conversion of D-ribulose 5-phosphate to formate and 3,4-dihydroxy-2-butanone 4-phosphate.</text>
</comment>
<gene>
    <name evidence="23" type="primary">ribBA</name>
    <name evidence="20" type="synonym">ribA</name>
    <name evidence="21" type="synonym">ribB</name>
    <name evidence="23" type="ORF">Pla111_13260</name>
</gene>
<keyword evidence="8 21" id="KW-0686">Riboflavin biosynthesis</keyword>
<proteinExistence type="inferred from homology"/>
<dbReference type="SUPFAM" id="SSF142695">
    <property type="entry name" value="RibA-like"/>
    <property type="match status" value="1"/>
</dbReference>
<dbReference type="GO" id="GO:0005525">
    <property type="term" value="F:GTP binding"/>
    <property type="evidence" value="ECO:0007669"/>
    <property type="project" value="UniProtKB-KW"/>
</dbReference>
<dbReference type="HAMAP" id="MF_00179">
    <property type="entry name" value="RibA"/>
    <property type="match status" value="1"/>
</dbReference>
<dbReference type="GO" id="GO:0030145">
    <property type="term" value="F:manganese ion binding"/>
    <property type="evidence" value="ECO:0007669"/>
    <property type="project" value="UniProtKB-UniRule"/>
</dbReference>